<dbReference type="HOGENOM" id="CLU_120328_0_0_6"/>
<accession>S3MQ64</accession>
<organism evidence="9 10">
    <name type="scientific">Acinetobacter rudis CIP 110305</name>
    <dbReference type="NCBI Taxonomy" id="421052"/>
    <lineage>
        <taxon>Bacteria</taxon>
        <taxon>Pseudomonadati</taxon>
        <taxon>Pseudomonadota</taxon>
        <taxon>Gammaproteobacteria</taxon>
        <taxon>Moraxellales</taxon>
        <taxon>Moraxellaceae</taxon>
        <taxon>Acinetobacter</taxon>
    </lineage>
</organism>
<evidence type="ECO:0000256" key="6">
    <source>
        <dbReference type="ARBA" id="ARBA00026091"/>
    </source>
</evidence>
<feature type="chain" id="PRO_5004512183" description="Common pilus major fimbrillin subunit EcpA" evidence="8">
    <location>
        <begin position="20"/>
        <end position="192"/>
    </location>
</feature>
<evidence type="ECO:0000256" key="4">
    <source>
        <dbReference type="ARBA" id="ARBA00022729"/>
    </source>
</evidence>
<evidence type="ECO:0000256" key="8">
    <source>
        <dbReference type="SAM" id="SignalP"/>
    </source>
</evidence>
<dbReference type="InterPro" id="IPR038478">
    <property type="entry name" value="Fimbrillin_EcpA_sf"/>
</dbReference>
<name>S3MQ64_9GAMM</name>
<dbReference type="Proteomes" id="UP000014568">
    <property type="component" value="Unassembled WGS sequence"/>
</dbReference>
<sequence>MKKYSLFIIACFVSINIFAENITSSATAKWQTSAFKDTSSTLVITPLSSLNFQYAEGSNSFSKEYGKFNITLMGLIGSTDFKLTSKVISDELVRFDDPSKLKVAIQWHGQELSKTQETVLISTGDGVHAGLTPLAQKEVYAGHGRDSAQADFGFSIKNAMNTTGQNTDFTQLKDGTWNGEVAVQFTATWAKP</sequence>
<evidence type="ECO:0000256" key="3">
    <source>
        <dbReference type="ARBA" id="ARBA00014507"/>
    </source>
</evidence>
<dbReference type="PATRIC" id="fig|421052.3.peg.3011"/>
<comment type="caution">
    <text evidence="9">The sequence shown here is derived from an EMBL/GenBank/DDBJ whole genome shotgun (WGS) entry which is preliminary data.</text>
</comment>
<comment type="subcellular location">
    <subcellularLocation>
        <location evidence="1">Fimbrium</location>
    </subcellularLocation>
</comment>
<feature type="signal peptide" evidence="8">
    <location>
        <begin position="1"/>
        <end position="19"/>
    </location>
</feature>
<protein>
    <recommendedName>
        <fullName evidence="3">Common pilus major fimbrillin subunit EcpA</fullName>
    </recommendedName>
    <alternativeName>
        <fullName evidence="7">MatB fimbrillin</fullName>
    </alternativeName>
</protein>
<evidence type="ECO:0000313" key="9">
    <source>
        <dbReference type="EMBL" id="EPF70065.1"/>
    </source>
</evidence>
<dbReference type="EMBL" id="ATGI01000038">
    <property type="protein sequence ID" value="EPF70065.1"/>
    <property type="molecule type" value="Genomic_DNA"/>
</dbReference>
<reference evidence="9 10" key="1">
    <citation type="submission" date="2013-06" db="EMBL/GenBank/DDBJ databases">
        <title>The Genome Sequence of Acinetobacter rudis CIP 110305.</title>
        <authorList>
            <consortium name="The Broad Institute Genome Sequencing Platform"/>
            <consortium name="The Broad Institute Genome Sequencing Center for Infectious Disease"/>
            <person name="Cerqueira G."/>
            <person name="Feldgarden M."/>
            <person name="Courvalin P."/>
            <person name="Perichon B."/>
            <person name="Grillot-Courvalin C."/>
            <person name="Clermont D."/>
            <person name="Rocha E."/>
            <person name="Yoon E.-J."/>
            <person name="Nemec A."/>
            <person name="Young S.K."/>
            <person name="Zeng Q."/>
            <person name="Gargeya S."/>
            <person name="Fitzgerald M."/>
            <person name="Abouelleil A."/>
            <person name="Alvarado L."/>
            <person name="Berlin A.M."/>
            <person name="Chapman S.B."/>
            <person name="Dewar J."/>
            <person name="Goldberg J."/>
            <person name="Griggs A."/>
            <person name="Gujja S."/>
            <person name="Hansen M."/>
            <person name="Howarth C."/>
            <person name="Imamovic A."/>
            <person name="Larimer J."/>
            <person name="McCowan C."/>
            <person name="Murphy C."/>
            <person name="Pearson M."/>
            <person name="Priest M."/>
            <person name="Roberts A."/>
            <person name="Saif S."/>
            <person name="Shea T."/>
            <person name="Sykes S."/>
            <person name="Wortman J."/>
            <person name="Nusbaum C."/>
            <person name="Birren B."/>
        </authorList>
    </citation>
    <scope>NUCLEOTIDE SEQUENCE [LARGE SCALE GENOMIC DNA]</scope>
    <source>
        <strain evidence="9 10">CIP 110305</strain>
    </source>
</reference>
<dbReference type="InterPro" id="IPR016514">
    <property type="entry name" value="EcpA"/>
</dbReference>
<dbReference type="Gene3D" id="2.60.40.3290">
    <property type="entry name" value="Fimbrial protein EcpA"/>
    <property type="match status" value="1"/>
</dbReference>
<comment type="similarity">
    <text evidence="2">Belongs to the EcpA/MatB fimbrillin family.</text>
</comment>
<dbReference type="Pfam" id="PF16449">
    <property type="entry name" value="MatB"/>
    <property type="match status" value="1"/>
</dbReference>
<dbReference type="RefSeq" id="WP_016657451.1">
    <property type="nucleotide sequence ID" value="NZ_KE340355.1"/>
</dbReference>
<dbReference type="AlphaFoldDB" id="S3MQ64"/>
<proteinExistence type="inferred from homology"/>
<dbReference type="OrthoDB" id="6556380at2"/>
<comment type="subunit">
    <text evidence="6">Self-associates. Forms filaments. Interacts with EcpD.</text>
</comment>
<keyword evidence="5" id="KW-0281">Fimbrium</keyword>
<keyword evidence="4 8" id="KW-0732">Signal</keyword>
<evidence type="ECO:0000256" key="7">
    <source>
        <dbReference type="ARBA" id="ARBA00031192"/>
    </source>
</evidence>
<evidence type="ECO:0000256" key="1">
    <source>
        <dbReference type="ARBA" id="ARBA00004561"/>
    </source>
</evidence>
<keyword evidence="10" id="KW-1185">Reference proteome</keyword>
<gene>
    <name evidence="9" type="ORF">F945_03082</name>
</gene>
<evidence type="ECO:0000256" key="5">
    <source>
        <dbReference type="ARBA" id="ARBA00023263"/>
    </source>
</evidence>
<evidence type="ECO:0000256" key="2">
    <source>
        <dbReference type="ARBA" id="ARBA00007305"/>
    </source>
</evidence>
<evidence type="ECO:0000313" key="10">
    <source>
        <dbReference type="Proteomes" id="UP000014568"/>
    </source>
</evidence>
<dbReference type="GO" id="GO:0009289">
    <property type="term" value="C:pilus"/>
    <property type="evidence" value="ECO:0007669"/>
    <property type="project" value="UniProtKB-SubCell"/>
</dbReference>